<dbReference type="Pfam" id="PF00583">
    <property type="entry name" value="Acetyltransf_1"/>
    <property type="match status" value="1"/>
</dbReference>
<feature type="domain" description="N-acetyltransferase" evidence="3">
    <location>
        <begin position="1"/>
        <end position="164"/>
    </location>
</feature>
<gene>
    <name evidence="4" type="ORF">I6U51_05245</name>
</gene>
<evidence type="ECO:0000313" key="4">
    <source>
        <dbReference type="EMBL" id="MBI6872114.1"/>
    </source>
</evidence>
<keyword evidence="1" id="KW-0808">Transferase</keyword>
<evidence type="ECO:0000256" key="2">
    <source>
        <dbReference type="ARBA" id="ARBA00023315"/>
    </source>
</evidence>
<dbReference type="InterPro" id="IPR000182">
    <property type="entry name" value="GNAT_dom"/>
</dbReference>
<reference evidence="4" key="1">
    <citation type="submission" date="2020-12" db="EMBL/GenBank/DDBJ databases">
        <title>Clostridium thailandense sp. nov., a novel acetogenic bacterium isolated from peat land soil in Thailand.</title>
        <authorList>
            <person name="Chaikitkaew S."/>
            <person name="Birkeland N.K."/>
        </authorList>
    </citation>
    <scope>NUCLEOTIDE SEQUENCE</scope>
    <source>
        <strain evidence="4">DSM 17425</strain>
    </source>
</reference>
<sequence length="164" mass="19070">MEIKKGKIEDVKAIMNIIKDAIIDMESGGIYQWDDIYPKEEVITNDINSENLYIYIDECVIKGFVVLNECQDKAYESINWKYNNGKHLVIHRLCISPKYKGQGIATTLIRYVEKLGQENKYESIRLDAFSKNSRACKLYEKNGYKVKGVVNFRKGDFFCFEKAL</sequence>
<dbReference type="EMBL" id="JAEEGB010000005">
    <property type="protein sequence ID" value="MBI6872114.1"/>
    <property type="molecule type" value="Genomic_DNA"/>
</dbReference>
<dbReference type="InterPro" id="IPR016181">
    <property type="entry name" value="Acyl_CoA_acyltransferase"/>
</dbReference>
<dbReference type="Proteomes" id="UP000622687">
    <property type="component" value="Unassembled WGS sequence"/>
</dbReference>
<dbReference type="SUPFAM" id="SSF55729">
    <property type="entry name" value="Acyl-CoA N-acyltransferases (Nat)"/>
    <property type="match status" value="1"/>
</dbReference>
<dbReference type="Gene3D" id="3.40.630.30">
    <property type="match status" value="1"/>
</dbReference>
<dbReference type="InterPro" id="IPR051556">
    <property type="entry name" value="N-term/lysine_N-AcTrnsfr"/>
</dbReference>
<comment type="caution">
    <text evidence="4">The sequence shown here is derived from an EMBL/GenBank/DDBJ whole genome shotgun (WGS) entry which is preliminary data.</text>
</comment>
<dbReference type="GO" id="GO:0016747">
    <property type="term" value="F:acyltransferase activity, transferring groups other than amino-acyl groups"/>
    <property type="evidence" value="ECO:0007669"/>
    <property type="project" value="InterPro"/>
</dbReference>
<proteinExistence type="predicted"/>
<dbReference type="PANTHER" id="PTHR42919">
    <property type="entry name" value="N-ALPHA-ACETYLTRANSFERASE"/>
    <property type="match status" value="1"/>
</dbReference>
<evidence type="ECO:0000259" key="3">
    <source>
        <dbReference type="PROSITE" id="PS51186"/>
    </source>
</evidence>
<dbReference type="PANTHER" id="PTHR42919:SF8">
    <property type="entry name" value="N-ALPHA-ACETYLTRANSFERASE 50"/>
    <property type="match status" value="1"/>
</dbReference>
<evidence type="ECO:0000256" key="1">
    <source>
        <dbReference type="ARBA" id="ARBA00022679"/>
    </source>
</evidence>
<dbReference type="RefSeq" id="WP_211141578.1">
    <property type="nucleotide sequence ID" value="NZ_JAEEGB010000005.1"/>
</dbReference>
<keyword evidence="2" id="KW-0012">Acyltransferase</keyword>
<evidence type="ECO:0000313" key="5">
    <source>
        <dbReference type="Proteomes" id="UP000622687"/>
    </source>
</evidence>
<dbReference type="PROSITE" id="PS51186">
    <property type="entry name" value="GNAT"/>
    <property type="match status" value="1"/>
</dbReference>
<dbReference type="AlphaFoldDB" id="A0A934M0G1"/>
<dbReference type="CDD" id="cd04301">
    <property type="entry name" value="NAT_SF"/>
    <property type="match status" value="1"/>
</dbReference>
<protein>
    <submittedName>
        <fullName evidence="4">GNAT family N-acetyltransferase</fullName>
    </submittedName>
</protein>
<organism evidence="4 5">
    <name type="scientific">Clostridium aciditolerans</name>
    <dbReference type="NCBI Taxonomy" id="339861"/>
    <lineage>
        <taxon>Bacteria</taxon>
        <taxon>Bacillati</taxon>
        <taxon>Bacillota</taxon>
        <taxon>Clostridia</taxon>
        <taxon>Eubacteriales</taxon>
        <taxon>Clostridiaceae</taxon>
        <taxon>Clostridium</taxon>
    </lineage>
</organism>
<keyword evidence="5" id="KW-1185">Reference proteome</keyword>
<name>A0A934M0G1_9CLOT</name>
<accession>A0A934M0G1</accession>